<gene>
    <name evidence="1" type="ORF">METZ01_LOCUS435604</name>
</gene>
<organism evidence="1">
    <name type="scientific">marine metagenome</name>
    <dbReference type="NCBI Taxonomy" id="408172"/>
    <lineage>
        <taxon>unclassified sequences</taxon>
        <taxon>metagenomes</taxon>
        <taxon>ecological metagenomes</taxon>
    </lineage>
</organism>
<protein>
    <submittedName>
        <fullName evidence="1">Uncharacterized protein</fullName>
    </submittedName>
</protein>
<sequence length="221" mass="25898">GIYKVILKQPVRNPMRRILIISTMLLLPFFVLIEVQAESKLPSRKTSLFDKKKPSSMRIMRIWHKCVEGTKHWSTDENTSFHYCACFIDYFRARKNSVGDSNLIDLSDLTSPKMKNQRNICYQRAVSRSQNPFGESMGPPKPNIYDKLSLDTEAIISNQVLCEMRLTKEHSVSFKIKLCGCMVDYIRVLFKQHRKLNDEIMEMMFSKKQYCFNYAQSNEDN</sequence>
<dbReference type="EMBL" id="UINC01175885">
    <property type="protein sequence ID" value="SVD82750.1"/>
    <property type="molecule type" value="Genomic_DNA"/>
</dbReference>
<name>A0A382YI36_9ZZZZ</name>
<reference evidence="1" key="1">
    <citation type="submission" date="2018-05" db="EMBL/GenBank/DDBJ databases">
        <authorList>
            <person name="Lanie J.A."/>
            <person name="Ng W.-L."/>
            <person name="Kazmierczak K.M."/>
            <person name="Andrzejewski T.M."/>
            <person name="Davidsen T.M."/>
            <person name="Wayne K.J."/>
            <person name="Tettelin H."/>
            <person name="Glass J.I."/>
            <person name="Rusch D."/>
            <person name="Podicherti R."/>
            <person name="Tsui H.-C.T."/>
            <person name="Winkler M.E."/>
        </authorList>
    </citation>
    <scope>NUCLEOTIDE SEQUENCE</scope>
</reference>
<accession>A0A382YI36</accession>
<feature type="non-terminal residue" evidence="1">
    <location>
        <position position="1"/>
    </location>
</feature>
<evidence type="ECO:0000313" key="1">
    <source>
        <dbReference type="EMBL" id="SVD82750.1"/>
    </source>
</evidence>
<dbReference type="AlphaFoldDB" id="A0A382YI36"/>
<proteinExistence type="predicted"/>